<comment type="caution">
    <text evidence="6">The sequence shown here is derived from an EMBL/GenBank/DDBJ whole genome shotgun (WGS) entry which is preliminary data.</text>
</comment>
<dbReference type="Proteomes" id="UP000720189">
    <property type="component" value="Unassembled WGS sequence"/>
</dbReference>
<evidence type="ECO:0000259" key="5">
    <source>
        <dbReference type="PROSITE" id="PS51387"/>
    </source>
</evidence>
<reference evidence="6" key="1">
    <citation type="journal article" date="2021" name="Nat. Commun.">
        <title>Genetic determinants of endophytism in the Arabidopsis root mycobiome.</title>
        <authorList>
            <person name="Mesny F."/>
            <person name="Miyauchi S."/>
            <person name="Thiergart T."/>
            <person name="Pickel B."/>
            <person name="Atanasova L."/>
            <person name="Karlsson M."/>
            <person name="Huettel B."/>
            <person name="Barry K.W."/>
            <person name="Haridas S."/>
            <person name="Chen C."/>
            <person name="Bauer D."/>
            <person name="Andreopoulos W."/>
            <person name="Pangilinan J."/>
            <person name="LaButti K."/>
            <person name="Riley R."/>
            <person name="Lipzen A."/>
            <person name="Clum A."/>
            <person name="Drula E."/>
            <person name="Henrissat B."/>
            <person name="Kohler A."/>
            <person name="Grigoriev I.V."/>
            <person name="Martin F.M."/>
            <person name="Hacquard S."/>
        </authorList>
    </citation>
    <scope>NUCLEOTIDE SEQUENCE</scope>
    <source>
        <strain evidence="6">MPI-CAGE-AT-0023</strain>
    </source>
</reference>
<organism evidence="6 7">
    <name type="scientific">Fusarium redolens</name>
    <dbReference type="NCBI Taxonomy" id="48865"/>
    <lineage>
        <taxon>Eukaryota</taxon>
        <taxon>Fungi</taxon>
        <taxon>Dikarya</taxon>
        <taxon>Ascomycota</taxon>
        <taxon>Pezizomycotina</taxon>
        <taxon>Sordariomycetes</taxon>
        <taxon>Hypocreomycetidae</taxon>
        <taxon>Hypocreales</taxon>
        <taxon>Nectriaceae</taxon>
        <taxon>Fusarium</taxon>
        <taxon>Fusarium redolens species complex</taxon>
    </lineage>
</organism>
<dbReference type="EMBL" id="JAGMUX010000014">
    <property type="protein sequence ID" value="KAH7240012.1"/>
    <property type="molecule type" value="Genomic_DNA"/>
</dbReference>
<evidence type="ECO:0000256" key="4">
    <source>
        <dbReference type="ARBA" id="ARBA00023002"/>
    </source>
</evidence>
<dbReference type="SUPFAM" id="SSF56176">
    <property type="entry name" value="FAD-binding/transporter-associated domain-like"/>
    <property type="match status" value="1"/>
</dbReference>
<dbReference type="AlphaFoldDB" id="A0A9P9JWB5"/>
<dbReference type="OrthoDB" id="2151789at2759"/>
<dbReference type="InterPro" id="IPR016166">
    <property type="entry name" value="FAD-bd_PCMH"/>
</dbReference>
<dbReference type="InterPro" id="IPR016167">
    <property type="entry name" value="FAD-bd_PCMH_sub1"/>
</dbReference>
<dbReference type="Gene3D" id="3.40.462.20">
    <property type="match status" value="1"/>
</dbReference>
<dbReference type="PANTHER" id="PTHR42973">
    <property type="entry name" value="BINDING OXIDOREDUCTASE, PUTATIVE (AFU_ORTHOLOGUE AFUA_1G17690)-RELATED"/>
    <property type="match status" value="1"/>
</dbReference>
<keyword evidence="7" id="KW-1185">Reference proteome</keyword>
<evidence type="ECO:0000313" key="7">
    <source>
        <dbReference type="Proteomes" id="UP000720189"/>
    </source>
</evidence>
<keyword evidence="2" id="KW-0285">Flavoprotein</keyword>
<dbReference type="PANTHER" id="PTHR42973:SF34">
    <property type="entry name" value="FAD BINDING DOMAIN PROTEIN (AFU_ORTHOLOGUE AFUA_3G02770)"/>
    <property type="match status" value="1"/>
</dbReference>
<dbReference type="GO" id="GO:0071949">
    <property type="term" value="F:FAD binding"/>
    <property type="evidence" value="ECO:0007669"/>
    <property type="project" value="InterPro"/>
</dbReference>
<dbReference type="Gene3D" id="3.30.43.10">
    <property type="entry name" value="Uridine Diphospho-n-acetylenolpyruvylglucosamine Reductase, domain 2"/>
    <property type="match status" value="1"/>
</dbReference>
<comment type="similarity">
    <text evidence="1">Belongs to the oxygen-dependent FAD-linked oxidoreductase family.</text>
</comment>
<dbReference type="GO" id="GO:0016491">
    <property type="term" value="F:oxidoreductase activity"/>
    <property type="evidence" value="ECO:0007669"/>
    <property type="project" value="UniProtKB-KW"/>
</dbReference>
<dbReference type="GeneID" id="70230644"/>
<dbReference type="InterPro" id="IPR016169">
    <property type="entry name" value="FAD-bd_PCMH_sub2"/>
</dbReference>
<dbReference type="InterPro" id="IPR050416">
    <property type="entry name" value="FAD-linked_Oxidoreductase"/>
</dbReference>
<protein>
    <recommendedName>
        <fullName evidence="5">FAD-binding PCMH-type domain-containing protein</fullName>
    </recommendedName>
</protein>
<proteinExistence type="inferred from homology"/>
<evidence type="ECO:0000313" key="6">
    <source>
        <dbReference type="EMBL" id="KAH7240012.1"/>
    </source>
</evidence>
<keyword evidence="3" id="KW-0274">FAD</keyword>
<feature type="domain" description="FAD-binding PCMH-type" evidence="5">
    <location>
        <begin position="81"/>
        <end position="253"/>
    </location>
</feature>
<name>A0A9P9JWB5_FUSRE</name>
<keyword evidence="4" id="KW-0560">Oxidoreductase</keyword>
<gene>
    <name evidence="6" type="ORF">BKA55DRAFT_706432</name>
</gene>
<sequence>MTTEFREFRIISFLSACVTQIEFESLLAAASAGKVFAQASSTTTCVKACDAVAKLYPDHIITPSSSTFQSAQLEYWNGPQRNTAPACFFQPTSADQVQVAIKEVTQAKCPFSIKGSGHSSNFGGSSIQGGFQFDLVNIAHHEIVNDGRSVKIGPGSRWGPLFSFLEEHGLTVAGGRDSGVGVSGFIFGGGISFFAGHRGWGVDHLTSTDLVLANGTLITVDSTSHPDLHKALQGGGAQNFGIATSLTLNAFQFGGMWGGIKVTTADNFEHVFKAYDNFAKKIPEDGKAHMFMDFARVNGTLIVAQYMYYTEPVKNPKIYDDFRSIPAVVDTLRLANHSEFAKEMEQITDTRGKRNLYWTRTFGFDIELLKSIYRLWVKTSESYADRLTAALDAQLIYPKMRKDSSTGTLFGLDDSDDVLQLIVLSIIWEDEADDEEAVKIVRELDAAIDKLLNLRGKHRDFKYMNYGHTEQDIIAGYGQENKAFLKGVALQYDPAGVFQKLRLGGFKLDKATHNIPDLGNHDEL</sequence>
<dbReference type="Gene3D" id="3.30.465.10">
    <property type="match status" value="1"/>
</dbReference>
<evidence type="ECO:0000256" key="2">
    <source>
        <dbReference type="ARBA" id="ARBA00022630"/>
    </source>
</evidence>
<dbReference type="InterPro" id="IPR006094">
    <property type="entry name" value="Oxid_FAD_bind_N"/>
</dbReference>
<dbReference type="RefSeq" id="XP_046045806.1">
    <property type="nucleotide sequence ID" value="XM_046200690.1"/>
</dbReference>
<evidence type="ECO:0000256" key="3">
    <source>
        <dbReference type="ARBA" id="ARBA00022827"/>
    </source>
</evidence>
<dbReference type="PROSITE" id="PS51387">
    <property type="entry name" value="FAD_PCMH"/>
    <property type="match status" value="1"/>
</dbReference>
<accession>A0A9P9JWB5</accession>
<evidence type="ECO:0000256" key="1">
    <source>
        <dbReference type="ARBA" id="ARBA00005466"/>
    </source>
</evidence>
<dbReference type="Pfam" id="PF01565">
    <property type="entry name" value="FAD_binding_4"/>
    <property type="match status" value="1"/>
</dbReference>
<dbReference type="InterPro" id="IPR036318">
    <property type="entry name" value="FAD-bd_PCMH-like_sf"/>
</dbReference>